<feature type="transmembrane region" description="Helical" evidence="1">
    <location>
        <begin position="125"/>
        <end position="144"/>
    </location>
</feature>
<keyword evidence="1" id="KW-0472">Membrane</keyword>
<dbReference type="Proteomes" id="UP000011728">
    <property type="component" value="Chromosome"/>
</dbReference>
<dbReference type="KEGG" id="csr:Cspa_c00940"/>
<dbReference type="PATRIC" id="fig|931276.5.peg.86"/>
<reference evidence="2 3" key="1">
    <citation type="submission" date="2013-02" db="EMBL/GenBank/DDBJ databases">
        <title>Genome sequence of Clostridium saccharoperbutylacetonicum N1-4(HMT).</title>
        <authorList>
            <person name="Poehlein A."/>
            <person name="Daniel R."/>
        </authorList>
    </citation>
    <scope>NUCLEOTIDE SEQUENCE [LARGE SCALE GENOMIC DNA]</scope>
    <source>
        <strain evidence="3">N1-4(HMT)</strain>
    </source>
</reference>
<keyword evidence="1" id="KW-1133">Transmembrane helix</keyword>
<accession>M1M7I5</accession>
<dbReference type="EMBL" id="CP004121">
    <property type="protein sequence ID" value="AGF53929.1"/>
    <property type="molecule type" value="Genomic_DNA"/>
</dbReference>
<evidence type="ECO:0000313" key="3">
    <source>
        <dbReference type="Proteomes" id="UP000011728"/>
    </source>
</evidence>
<protein>
    <submittedName>
        <fullName evidence="2">Uncharacterized protein</fullName>
    </submittedName>
</protein>
<dbReference type="STRING" id="36745.CLSAP_00940"/>
<evidence type="ECO:0000256" key="1">
    <source>
        <dbReference type="SAM" id="Phobius"/>
    </source>
</evidence>
<dbReference type="HOGENOM" id="CLU_135084_1_0_9"/>
<dbReference type="AlphaFoldDB" id="M1M7I5"/>
<gene>
    <name evidence="2" type="ORF">Cspa_c00940</name>
</gene>
<feature type="transmembrane region" description="Helical" evidence="1">
    <location>
        <begin position="37"/>
        <end position="56"/>
    </location>
</feature>
<keyword evidence="1" id="KW-0812">Transmembrane</keyword>
<organism evidence="2 3">
    <name type="scientific">Clostridium saccharoperbutylacetonicum N1-4(HMT)</name>
    <dbReference type="NCBI Taxonomy" id="931276"/>
    <lineage>
        <taxon>Bacteria</taxon>
        <taxon>Bacillati</taxon>
        <taxon>Bacillota</taxon>
        <taxon>Clostridia</taxon>
        <taxon>Eubacteriales</taxon>
        <taxon>Clostridiaceae</taxon>
        <taxon>Clostridium</taxon>
    </lineage>
</organism>
<proteinExistence type="predicted"/>
<name>M1M7I5_9CLOT</name>
<keyword evidence="3" id="KW-1185">Reference proteome</keyword>
<dbReference type="OrthoDB" id="1936406at2"/>
<dbReference type="eggNOG" id="ENOG5033NXY">
    <property type="taxonomic scope" value="Bacteria"/>
</dbReference>
<feature type="transmembrane region" description="Helical" evidence="1">
    <location>
        <begin position="62"/>
        <end position="81"/>
    </location>
</feature>
<feature type="transmembrane region" description="Helical" evidence="1">
    <location>
        <begin position="88"/>
        <end position="105"/>
    </location>
</feature>
<evidence type="ECO:0000313" key="2">
    <source>
        <dbReference type="EMBL" id="AGF53929.1"/>
    </source>
</evidence>
<sequence>MLRLTWMEFFLRTLPEVFVMVWGIHVISRESIDKFKYILSSIILAILTFLVRWLPIYFGVHMIINMILIISIMVIINIPIIKSIYSTLLAFFILALGEFLNMALLDLLDININIESLNIYNKCLYWYPSLIFFLLFIILMNYLFKMREKIKKVSKLKDDNLNRE</sequence>